<feature type="region of interest" description="Disordered" evidence="1">
    <location>
        <begin position="324"/>
        <end position="346"/>
    </location>
</feature>
<feature type="compositionally biased region" description="Polar residues" evidence="1">
    <location>
        <begin position="423"/>
        <end position="432"/>
    </location>
</feature>
<proteinExistence type="predicted"/>
<accession>A0AAD7F3E7</accession>
<feature type="compositionally biased region" description="Polar residues" evidence="1">
    <location>
        <begin position="879"/>
        <end position="894"/>
    </location>
</feature>
<keyword evidence="3" id="KW-1185">Reference proteome</keyword>
<feature type="compositionally biased region" description="Polar residues" evidence="1">
    <location>
        <begin position="132"/>
        <end position="169"/>
    </location>
</feature>
<feature type="compositionally biased region" description="Polar residues" evidence="1">
    <location>
        <begin position="7"/>
        <end position="27"/>
    </location>
</feature>
<protein>
    <submittedName>
        <fullName evidence="2">Uncharacterized protein</fullName>
    </submittedName>
</protein>
<feature type="region of interest" description="Disordered" evidence="1">
    <location>
        <begin position="215"/>
        <end position="310"/>
    </location>
</feature>
<feature type="compositionally biased region" description="Acidic residues" evidence="1">
    <location>
        <begin position="781"/>
        <end position="792"/>
    </location>
</feature>
<feature type="region of interest" description="Disordered" evidence="1">
    <location>
        <begin position="423"/>
        <end position="511"/>
    </location>
</feature>
<organism evidence="2 3">
    <name type="scientific">Mycena albidolilacea</name>
    <dbReference type="NCBI Taxonomy" id="1033008"/>
    <lineage>
        <taxon>Eukaryota</taxon>
        <taxon>Fungi</taxon>
        <taxon>Dikarya</taxon>
        <taxon>Basidiomycota</taxon>
        <taxon>Agaricomycotina</taxon>
        <taxon>Agaricomycetes</taxon>
        <taxon>Agaricomycetidae</taxon>
        <taxon>Agaricales</taxon>
        <taxon>Marasmiineae</taxon>
        <taxon>Mycenaceae</taxon>
        <taxon>Mycena</taxon>
    </lineage>
</organism>
<sequence>MDDVDQPQPTLRSVASNASIGSVNSLVRRSRTRTRSRTGTSPRPDVTSFQPPISPPVPTVEAQLFGGPVVAEPAQEAPETDNLSVRSEGTPKHYKAAAQALHLPAISTVQFKPPPSAFSRVPSIPQLYDLGTNPNPNIRDSVFTQGSGFTGASSSIYPPSTSTASGTESPPSPRSIAEQLDNNDVASFDPDLDQEYDGDDVSNRLRLLVKNNYFLPPAHSKPSPSDFAASNAKKSPRPPPTPTFFDFFRKSRSKPSTPTGSGPTFDQFTPALRTPSDSTTVSPYPPPVPRRRSSSQAPPVPGAPPDPSGRVVVVREKMHDIASAAKQAEQEMKLRGGGRQELLPSHSEVDVIDPTDSVDLPPPSAAYPFAVQASALHEMGVQDSVGAALLADRLPPRSPSAVLPVEEEWRKALLHAAVNHSLNNSSGVLSSPRQEKPISPDSSPDTEKRMLGQRIMSPPLIDEPRSSNQFTCSHPDDQSVADPPEFPLRVETPLMPMTPLAPPPRRACNPLYSLSQTSLPLDQDASSTQVPPDPTPRLSDAYEAGVSRHAMLSPPLVIRQGSEGSSEERPRTSSDSNNTFYSEEGGGPDADADRPRPSMSSSIPENRPSLSIYSQPSPTTSAFQDAIRFPPVTSPPPRGSSLRGSLEHPALRQSIEQRGVSSASSIPRASMASPPPRVSSSLAHITPLSPPPRSSSLAQRMNASARITPLVPPLPSSGEDSEILDPGPSTPPFPVSNRRGTTPLVLQIPQSNTHQSIRSAPAPSSPPSFFDVLQSQPNAMDDLDSSSDEDSYQGDPEPPQTPIFVDARTRAVTNAPSASSSSRSLLMRLGNHSTPYVSHSGGSSPVRSKKAAAVGNIPATGSFFKSGKSGKSDQGHGPPTSTFDFFQYTQQHPLASSAGEPSVPLRRPHTSDQAVRDWQSSQKAQESLRKLDGLLVNHMQAEKDKIRQIATTLQSNART</sequence>
<feature type="compositionally biased region" description="Acidic residues" evidence="1">
    <location>
        <begin position="190"/>
        <end position="199"/>
    </location>
</feature>
<dbReference type="AlphaFoldDB" id="A0AAD7F3E7"/>
<feature type="compositionally biased region" description="Pro residues" evidence="1">
    <location>
        <begin position="298"/>
        <end position="307"/>
    </location>
</feature>
<evidence type="ECO:0000313" key="2">
    <source>
        <dbReference type="EMBL" id="KAJ7363970.1"/>
    </source>
</evidence>
<feature type="compositionally biased region" description="Polar residues" evidence="1">
    <location>
        <begin position="832"/>
        <end position="846"/>
    </location>
</feature>
<name>A0AAD7F3E7_9AGAR</name>
<dbReference type="Proteomes" id="UP001218218">
    <property type="component" value="Unassembled WGS sequence"/>
</dbReference>
<feature type="region of interest" description="Disordered" evidence="1">
    <location>
        <begin position="1"/>
        <end position="91"/>
    </location>
</feature>
<feature type="region of interest" description="Disordered" evidence="1">
    <location>
        <begin position="130"/>
        <end position="199"/>
    </location>
</feature>
<comment type="caution">
    <text evidence="2">The sequence shown here is derived from an EMBL/GenBank/DDBJ whole genome shotgun (WGS) entry which is preliminary data.</text>
</comment>
<feature type="region of interest" description="Disordered" evidence="1">
    <location>
        <begin position="752"/>
        <end position="804"/>
    </location>
</feature>
<evidence type="ECO:0000256" key="1">
    <source>
        <dbReference type="SAM" id="MobiDB-lite"/>
    </source>
</evidence>
<feature type="region of interest" description="Disordered" evidence="1">
    <location>
        <begin position="548"/>
        <end position="740"/>
    </location>
</feature>
<reference evidence="2" key="1">
    <citation type="submission" date="2023-03" db="EMBL/GenBank/DDBJ databases">
        <title>Massive genome expansion in bonnet fungi (Mycena s.s.) driven by repeated elements and novel gene families across ecological guilds.</title>
        <authorList>
            <consortium name="Lawrence Berkeley National Laboratory"/>
            <person name="Harder C.B."/>
            <person name="Miyauchi S."/>
            <person name="Viragh M."/>
            <person name="Kuo A."/>
            <person name="Thoen E."/>
            <person name="Andreopoulos B."/>
            <person name="Lu D."/>
            <person name="Skrede I."/>
            <person name="Drula E."/>
            <person name="Henrissat B."/>
            <person name="Morin E."/>
            <person name="Kohler A."/>
            <person name="Barry K."/>
            <person name="LaButti K."/>
            <person name="Morin E."/>
            <person name="Salamov A."/>
            <person name="Lipzen A."/>
            <person name="Mereny Z."/>
            <person name="Hegedus B."/>
            <person name="Baldrian P."/>
            <person name="Stursova M."/>
            <person name="Weitz H."/>
            <person name="Taylor A."/>
            <person name="Grigoriev I.V."/>
            <person name="Nagy L.G."/>
            <person name="Martin F."/>
            <person name="Kauserud H."/>
        </authorList>
    </citation>
    <scope>NUCLEOTIDE SEQUENCE</scope>
    <source>
        <strain evidence="2">CBHHK002</strain>
    </source>
</reference>
<feature type="compositionally biased region" description="Polar residues" evidence="1">
    <location>
        <begin position="654"/>
        <end position="667"/>
    </location>
</feature>
<feature type="compositionally biased region" description="Polar residues" evidence="1">
    <location>
        <begin position="598"/>
        <end position="623"/>
    </location>
</feature>
<gene>
    <name evidence="2" type="ORF">DFH08DRAFT_949599</name>
</gene>
<dbReference type="EMBL" id="JARIHO010000003">
    <property type="protein sequence ID" value="KAJ7363970.1"/>
    <property type="molecule type" value="Genomic_DNA"/>
</dbReference>
<feature type="region of interest" description="Disordered" evidence="1">
    <location>
        <begin position="832"/>
        <end position="924"/>
    </location>
</feature>
<evidence type="ECO:0000313" key="3">
    <source>
        <dbReference type="Proteomes" id="UP001218218"/>
    </source>
</evidence>
<feature type="compositionally biased region" description="Polar residues" evidence="1">
    <location>
        <begin position="254"/>
        <end position="267"/>
    </location>
</feature>